<dbReference type="GO" id="GO:0003824">
    <property type="term" value="F:catalytic activity"/>
    <property type="evidence" value="ECO:0007669"/>
    <property type="project" value="UniProtKB-ARBA"/>
</dbReference>
<accession>A0AB39UW40</accession>
<dbReference type="PIRSF" id="PIRSF005925">
    <property type="entry name" value="Dos"/>
    <property type="match status" value="1"/>
</dbReference>
<dbReference type="PROSITE" id="PS50887">
    <property type="entry name" value="GGDEF"/>
    <property type="match status" value="1"/>
</dbReference>
<dbReference type="InterPro" id="IPR000160">
    <property type="entry name" value="GGDEF_dom"/>
</dbReference>
<feature type="domain" description="GGDEF" evidence="4">
    <location>
        <begin position="345"/>
        <end position="483"/>
    </location>
</feature>
<dbReference type="SMART" id="SM00052">
    <property type="entry name" value="EAL"/>
    <property type="match status" value="1"/>
</dbReference>
<dbReference type="SUPFAM" id="SSF55781">
    <property type="entry name" value="GAF domain-like"/>
    <property type="match status" value="1"/>
</dbReference>
<dbReference type="SMART" id="SM00065">
    <property type="entry name" value="GAF"/>
    <property type="match status" value="1"/>
</dbReference>
<dbReference type="InterPro" id="IPR003018">
    <property type="entry name" value="GAF"/>
</dbReference>
<protein>
    <submittedName>
        <fullName evidence="5">EAL domain-containing protein</fullName>
    </submittedName>
</protein>
<dbReference type="PROSITE" id="PS50883">
    <property type="entry name" value="EAL"/>
    <property type="match status" value="1"/>
</dbReference>
<name>A0AB39UW40_9GAMM</name>
<proteinExistence type="predicted"/>
<dbReference type="EMBL" id="CP154858">
    <property type="protein sequence ID" value="XDT72237.1"/>
    <property type="molecule type" value="Genomic_DNA"/>
</dbReference>
<evidence type="ECO:0000259" key="2">
    <source>
        <dbReference type="PROSITE" id="PS50112"/>
    </source>
</evidence>
<dbReference type="CDD" id="cd00130">
    <property type="entry name" value="PAS"/>
    <property type="match status" value="1"/>
</dbReference>
<evidence type="ECO:0000313" key="5">
    <source>
        <dbReference type="EMBL" id="XDT72237.1"/>
    </source>
</evidence>
<reference evidence="5" key="1">
    <citation type="submission" date="2024-05" db="EMBL/GenBank/DDBJ databases">
        <title>Genome sequencing of novel strain.</title>
        <authorList>
            <person name="Ganbat D."/>
            <person name="Ganbat S."/>
            <person name="Lee S.-J."/>
        </authorList>
    </citation>
    <scope>NUCLEOTIDE SEQUENCE</scope>
    <source>
        <strain evidence="5">SMD15-11</strain>
    </source>
</reference>
<dbReference type="Pfam" id="PF08448">
    <property type="entry name" value="PAS_4"/>
    <property type="match status" value="1"/>
</dbReference>
<dbReference type="Gene3D" id="3.30.450.40">
    <property type="match status" value="1"/>
</dbReference>
<dbReference type="AlphaFoldDB" id="A0AB39UW40"/>
<dbReference type="SUPFAM" id="SSF55785">
    <property type="entry name" value="PYP-like sensor domain (PAS domain)"/>
    <property type="match status" value="1"/>
</dbReference>
<dbReference type="SUPFAM" id="SSF55073">
    <property type="entry name" value="Nucleotide cyclase"/>
    <property type="match status" value="1"/>
</dbReference>
<dbReference type="PROSITE" id="PS50112">
    <property type="entry name" value="PAS"/>
    <property type="match status" value="1"/>
</dbReference>
<evidence type="ECO:0000256" key="1">
    <source>
        <dbReference type="ARBA" id="ARBA00001946"/>
    </source>
</evidence>
<dbReference type="CDD" id="cd01948">
    <property type="entry name" value="EAL"/>
    <property type="match status" value="1"/>
</dbReference>
<dbReference type="KEGG" id="tcd:AAIA72_15785"/>
<evidence type="ECO:0000259" key="4">
    <source>
        <dbReference type="PROSITE" id="PS50887"/>
    </source>
</evidence>
<sequence>MKPENLADLLAEQQAIIEKIAQGAPLQETLESVCLFVEAMLARDDARCSVLLLEGDTLRHGAAPSLPPAYCAAVDGVAIGPKAGSCGTAACRGEQVIVSDIATDPLWTEFRDLALPHGLKACWSTPIRGQDDAILGTFAIYYPTPKAPEPWHLELISRFTHLCAIVIERHRTRQREQALVAELRATNEQLRAFTRLIPDLGFIIDDQGRYEAVYGARDELLFQPRDSLIGRTVEEVLPPEAAAQVMAVIRNTLETGEQQTIEYQLPLAQGSRIFEGRTAPVDHYDPARPERRHVLWMARDVTERHLAEEKIRHLAYYDPLTLLPNRRMLTDRLEELLELSLRHDEVGALLYLDLDHFKRINDVLGHSIGDRLLQQVADRLRRLMRASDLVARIGGDEFVIVLDHSRDQTLEMAEHAAEAARRILDELIRPFSLSGTEYRIGASIGISMIDAKSASIDALLRQADIAMYHAKSSGRNRFAFYDPQLQEAVDHYLRTEEALQQALEAGILTAWFQPQVDAQGRITGAEALVRWPHPERGMIPPDQFLPVAEQTGLIHPLQKVVMRHACDLVRALEALGRLPSAFRVAVNISPSLFHANPLASTLDIVTSAGLSPRRFTLELTEHLLMDTSAEVRMVLEQLRCAGFRLSIDDFGTGYSSLAYLKNLPVDEIKIDRGFVESLTERTPTSPIIEAIVALARSFGFHLVAEGVETRQQSEALISQGVGHLQGYYYGRPMPAEAFLEVWQAQVAQSPSG</sequence>
<dbReference type="Gene3D" id="3.20.20.450">
    <property type="entry name" value="EAL domain"/>
    <property type="match status" value="1"/>
</dbReference>
<dbReference type="InterPro" id="IPR052155">
    <property type="entry name" value="Biofilm_reg_signaling"/>
</dbReference>
<dbReference type="Pfam" id="PF00563">
    <property type="entry name" value="EAL"/>
    <property type="match status" value="1"/>
</dbReference>
<dbReference type="InterPro" id="IPR035965">
    <property type="entry name" value="PAS-like_dom_sf"/>
</dbReference>
<dbReference type="Gene3D" id="3.30.450.20">
    <property type="entry name" value="PAS domain"/>
    <property type="match status" value="1"/>
</dbReference>
<evidence type="ECO:0000259" key="3">
    <source>
        <dbReference type="PROSITE" id="PS50883"/>
    </source>
</evidence>
<dbReference type="InterPro" id="IPR029787">
    <property type="entry name" value="Nucleotide_cyclase"/>
</dbReference>
<comment type="cofactor">
    <cofactor evidence="1">
        <name>Mg(2+)</name>
        <dbReference type="ChEBI" id="CHEBI:18420"/>
    </cofactor>
</comment>
<feature type="domain" description="PAS" evidence="2">
    <location>
        <begin position="186"/>
        <end position="256"/>
    </location>
</feature>
<dbReference type="InterPro" id="IPR043128">
    <property type="entry name" value="Rev_trsase/Diguanyl_cyclase"/>
</dbReference>
<dbReference type="InterPro" id="IPR035919">
    <property type="entry name" value="EAL_sf"/>
</dbReference>
<feature type="domain" description="EAL" evidence="3">
    <location>
        <begin position="492"/>
        <end position="746"/>
    </location>
</feature>
<dbReference type="Pfam" id="PF00990">
    <property type="entry name" value="GGDEF"/>
    <property type="match status" value="1"/>
</dbReference>
<dbReference type="InterPro" id="IPR000014">
    <property type="entry name" value="PAS"/>
</dbReference>
<dbReference type="Gene3D" id="3.30.70.270">
    <property type="match status" value="1"/>
</dbReference>
<dbReference type="CDD" id="cd01949">
    <property type="entry name" value="GGDEF"/>
    <property type="match status" value="1"/>
</dbReference>
<dbReference type="InterPro" id="IPR012226">
    <property type="entry name" value="Diguanyl_cyclase/Pdiesterase"/>
</dbReference>
<gene>
    <name evidence="5" type="ORF">AAIA72_15785</name>
</gene>
<dbReference type="RefSeq" id="WP_369601249.1">
    <property type="nucleotide sequence ID" value="NZ_CP154858.1"/>
</dbReference>
<dbReference type="PANTHER" id="PTHR44757:SF2">
    <property type="entry name" value="BIOFILM ARCHITECTURE MAINTENANCE PROTEIN MBAA"/>
    <property type="match status" value="1"/>
</dbReference>
<dbReference type="Pfam" id="PF13185">
    <property type="entry name" value="GAF_2"/>
    <property type="match status" value="1"/>
</dbReference>
<dbReference type="PANTHER" id="PTHR44757">
    <property type="entry name" value="DIGUANYLATE CYCLASE DGCP"/>
    <property type="match status" value="1"/>
</dbReference>
<dbReference type="InterPro" id="IPR013656">
    <property type="entry name" value="PAS_4"/>
</dbReference>
<dbReference type="SMART" id="SM00267">
    <property type="entry name" value="GGDEF"/>
    <property type="match status" value="1"/>
</dbReference>
<dbReference type="SUPFAM" id="SSF141868">
    <property type="entry name" value="EAL domain-like"/>
    <property type="match status" value="1"/>
</dbReference>
<dbReference type="FunFam" id="3.30.70.270:FF:000001">
    <property type="entry name" value="Diguanylate cyclase domain protein"/>
    <property type="match status" value="1"/>
</dbReference>
<dbReference type="InterPro" id="IPR029016">
    <property type="entry name" value="GAF-like_dom_sf"/>
</dbReference>
<organism evidence="5">
    <name type="scientific">Thermohahella caldifontis</name>
    <dbReference type="NCBI Taxonomy" id="3142973"/>
    <lineage>
        <taxon>Bacteria</taxon>
        <taxon>Pseudomonadati</taxon>
        <taxon>Pseudomonadota</taxon>
        <taxon>Gammaproteobacteria</taxon>
        <taxon>Oceanospirillales</taxon>
        <taxon>Hahellaceae</taxon>
        <taxon>Thermohahella</taxon>
    </lineage>
</organism>
<dbReference type="InterPro" id="IPR001633">
    <property type="entry name" value="EAL_dom"/>
</dbReference>